<comment type="caution">
    <text evidence="1">The sequence shown here is derived from an EMBL/GenBank/DDBJ whole genome shotgun (WGS) entry which is preliminary data.</text>
</comment>
<dbReference type="Gene3D" id="2.50.20.10">
    <property type="entry name" value="Lipoprotein localisation LolA/LolB/LppX"/>
    <property type="match status" value="1"/>
</dbReference>
<proteinExistence type="predicted"/>
<sequence length="219" mass="25140">MGKCMKRILYLLVTILFALSLKAQTSQTESRKILDSASAAIRTGEGIKADFTVKVFGEGRLLEEIQGSIRLKEEKLLLKTDDAVIWFDGKTQWSYWAETEEVNVTNPTTEELQSINPYVLLSAYQNGFECQKGSKTQFQGKPINEVLLTAIADNRQDVLRARLYILKETYQLVFIEMEQQDGNRSEITVTGYQTKKNYDDALFRFNKKEYPNAEIIDLR</sequence>
<gene>
    <name evidence="1" type="ORF">EZS27_026582</name>
</gene>
<dbReference type="PANTHER" id="PTHR35869">
    <property type="entry name" value="OUTER-MEMBRANE LIPOPROTEIN CARRIER PROTEIN"/>
    <property type="match status" value="1"/>
</dbReference>
<accession>A0A5J4QT52</accession>
<keyword evidence="1" id="KW-0449">Lipoprotein</keyword>
<dbReference type="Pfam" id="PF16584">
    <property type="entry name" value="LolA_2"/>
    <property type="match status" value="1"/>
</dbReference>
<dbReference type="EMBL" id="SNRY01002664">
    <property type="protein sequence ID" value="KAA6324040.1"/>
    <property type="molecule type" value="Genomic_DNA"/>
</dbReference>
<organism evidence="1">
    <name type="scientific">termite gut metagenome</name>
    <dbReference type="NCBI Taxonomy" id="433724"/>
    <lineage>
        <taxon>unclassified sequences</taxon>
        <taxon>metagenomes</taxon>
        <taxon>organismal metagenomes</taxon>
    </lineage>
</organism>
<name>A0A5J4QT52_9ZZZZ</name>
<protein>
    <submittedName>
        <fullName evidence="1">Outer-membrane lipoprotein carrier protein</fullName>
    </submittedName>
</protein>
<dbReference type="SUPFAM" id="SSF89392">
    <property type="entry name" value="Prokaryotic lipoproteins and lipoprotein localization factors"/>
    <property type="match status" value="1"/>
</dbReference>
<dbReference type="InterPro" id="IPR029046">
    <property type="entry name" value="LolA/LolB/LppX"/>
</dbReference>
<dbReference type="AlphaFoldDB" id="A0A5J4QT52"/>
<dbReference type="CDD" id="cd16325">
    <property type="entry name" value="LolA"/>
    <property type="match status" value="1"/>
</dbReference>
<evidence type="ECO:0000313" key="1">
    <source>
        <dbReference type="EMBL" id="KAA6324040.1"/>
    </source>
</evidence>
<reference evidence="1" key="1">
    <citation type="submission" date="2019-03" db="EMBL/GenBank/DDBJ databases">
        <title>Single cell metagenomics reveals metabolic interactions within the superorganism composed of flagellate Streblomastix strix and complex community of Bacteroidetes bacteria on its surface.</title>
        <authorList>
            <person name="Treitli S.C."/>
            <person name="Kolisko M."/>
            <person name="Husnik F."/>
            <person name="Keeling P."/>
            <person name="Hampl V."/>
        </authorList>
    </citation>
    <scope>NUCLEOTIDE SEQUENCE</scope>
    <source>
        <strain evidence="1">STM</strain>
    </source>
</reference>
<dbReference type="InterPro" id="IPR004564">
    <property type="entry name" value="OM_lipoprot_carrier_LolA-like"/>
</dbReference>
<dbReference type="PANTHER" id="PTHR35869:SF1">
    <property type="entry name" value="OUTER-MEMBRANE LIPOPROTEIN CARRIER PROTEIN"/>
    <property type="match status" value="1"/>
</dbReference>